<feature type="region of interest" description="Disordered" evidence="1">
    <location>
        <begin position="11"/>
        <end position="243"/>
    </location>
</feature>
<evidence type="ECO:0000313" key="4">
    <source>
        <dbReference type="Proteomes" id="UP001195914"/>
    </source>
</evidence>
<name>A0AAD9LJ53_BABDI</name>
<reference evidence="3" key="2">
    <citation type="submission" date="2021-05" db="EMBL/GenBank/DDBJ databases">
        <authorList>
            <person name="Pain A."/>
        </authorList>
    </citation>
    <scope>NUCLEOTIDE SEQUENCE</scope>
    <source>
        <strain evidence="3">1802A</strain>
    </source>
</reference>
<sequence>MSALELFRFLGEDLNRPPSPPKDILKRRKVSQGQPTTRYWPGKAPAYAKDADYSSDESDSDIGTEAAQASLENDRRYSRYANVEESNISESRPTRRRAPADIISIDRQAEPAEECGSHDSLVPDRQASNRTEPTSDVVQSTLESSPPRSRAEIRSRAIAYRVEEESTIDDVKVDDDFLDEEEPSDSDSDSGTEQHDDPLVDDTSNTFAKPVFVPKAHRMTLLEKQELEREEQRRLENERQRALERQKQSKELLVKTLVAEEAEREAENPAFTVDDTDVMDEKEYELWKIRELKRAIRDRDERTAYERLAAEVERRRNMTEEERLLDNERIDSNKVQKAPRGKMRFLQKYYHKGAFFMDKLEDGSEPVYNRDYNAPTAEDCIDKSLMPKSMQVRRGMFGKMGQTKYTHLTAEDTTRFDMPWSTLPGKFTPAGTKEEFDRPSRKGNKSRSSS</sequence>
<dbReference type="InterPro" id="IPR009730">
    <property type="entry name" value="MFAP1_C"/>
</dbReference>
<evidence type="ECO:0000256" key="1">
    <source>
        <dbReference type="SAM" id="MobiDB-lite"/>
    </source>
</evidence>
<feature type="region of interest" description="Disordered" evidence="1">
    <location>
        <begin position="416"/>
        <end position="450"/>
    </location>
</feature>
<organism evidence="3 4">
    <name type="scientific">Babesia divergens</name>
    <dbReference type="NCBI Taxonomy" id="32595"/>
    <lineage>
        <taxon>Eukaryota</taxon>
        <taxon>Sar</taxon>
        <taxon>Alveolata</taxon>
        <taxon>Apicomplexa</taxon>
        <taxon>Aconoidasida</taxon>
        <taxon>Piroplasmida</taxon>
        <taxon>Babesiidae</taxon>
        <taxon>Babesia</taxon>
    </lineage>
</organism>
<proteinExistence type="predicted"/>
<keyword evidence="4" id="KW-1185">Reference proteome</keyword>
<dbReference type="Pfam" id="PF06991">
    <property type="entry name" value="MFAP1"/>
    <property type="match status" value="1"/>
</dbReference>
<feature type="domain" description="Micro-fibrillar-associated protein 1 C-terminal" evidence="2">
    <location>
        <begin position="204"/>
        <end position="413"/>
    </location>
</feature>
<accession>A0AAD9LJ53</accession>
<dbReference type="Proteomes" id="UP001195914">
    <property type="component" value="Unassembled WGS sequence"/>
</dbReference>
<feature type="compositionally biased region" description="Polar residues" evidence="1">
    <location>
        <begin position="126"/>
        <end position="142"/>
    </location>
</feature>
<feature type="compositionally biased region" description="Acidic residues" evidence="1">
    <location>
        <begin position="53"/>
        <end position="62"/>
    </location>
</feature>
<feature type="compositionally biased region" description="Basic and acidic residues" evidence="1">
    <location>
        <begin position="220"/>
        <end position="243"/>
    </location>
</feature>
<dbReference type="InterPro" id="IPR033194">
    <property type="entry name" value="MFAP1"/>
</dbReference>
<dbReference type="PANTHER" id="PTHR15327">
    <property type="entry name" value="MICROFIBRIL-ASSOCIATED PROTEIN"/>
    <property type="match status" value="1"/>
</dbReference>
<evidence type="ECO:0000313" key="3">
    <source>
        <dbReference type="EMBL" id="KAK1938390.1"/>
    </source>
</evidence>
<protein>
    <submittedName>
        <fullName evidence="3">Micro-fibrillar-associated protein 1 C-terminus containing protein</fullName>
    </submittedName>
</protein>
<evidence type="ECO:0000259" key="2">
    <source>
        <dbReference type="Pfam" id="PF06991"/>
    </source>
</evidence>
<dbReference type="EMBL" id="JAHBMH010000024">
    <property type="protein sequence ID" value="KAK1938390.1"/>
    <property type="molecule type" value="Genomic_DNA"/>
</dbReference>
<gene>
    <name evidence="3" type="ORF">X943_000810</name>
</gene>
<feature type="compositionally biased region" description="Acidic residues" evidence="1">
    <location>
        <begin position="176"/>
        <end position="190"/>
    </location>
</feature>
<dbReference type="AlphaFoldDB" id="A0AAD9LJ53"/>
<reference evidence="3" key="1">
    <citation type="journal article" date="2014" name="Nucleic Acids Res.">
        <title>The evolutionary dynamics of variant antigen genes in Babesia reveal a history of genomic innovation underlying host-parasite interaction.</title>
        <authorList>
            <person name="Jackson A.P."/>
            <person name="Otto T.D."/>
            <person name="Darby A."/>
            <person name="Ramaprasad A."/>
            <person name="Xia D."/>
            <person name="Echaide I.E."/>
            <person name="Farber M."/>
            <person name="Gahlot S."/>
            <person name="Gamble J."/>
            <person name="Gupta D."/>
            <person name="Gupta Y."/>
            <person name="Jackson L."/>
            <person name="Malandrin L."/>
            <person name="Malas T.B."/>
            <person name="Moussa E."/>
            <person name="Nair M."/>
            <person name="Reid A.J."/>
            <person name="Sanders M."/>
            <person name="Sharma J."/>
            <person name="Tracey A."/>
            <person name="Quail M.A."/>
            <person name="Weir W."/>
            <person name="Wastling J.M."/>
            <person name="Hall N."/>
            <person name="Willadsen P."/>
            <person name="Lingelbach K."/>
            <person name="Shiels B."/>
            <person name="Tait A."/>
            <person name="Berriman M."/>
            <person name="Allred D.R."/>
            <person name="Pain A."/>
        </authorList>
    </citation>
    <scope>NUCLEOTIDE SEQUENCE</scope>
    <source>
        <strain evidence="3">1802A</strain>
    </source>
</reference>
<feature type="compositionally biased region" description="Basic and acidic residues" evidence="1">
    <location>
        <begin position="149"/>
        <end position="175"/>
    </location>
</feature>
<feature type="compositionally biased region" description="Basic residues" evidence="1">
    <location>
        <begin position="441"/>
        <end position="450"/>
    </location>
</feature>
<comment type="caution">
    <text evidence="3">The sequence shown here is derived from an EMBL/GenBank/DDBJ whole genome shotgun (WGS) entry which is preliminary data.</text>
</comment>